<dbReference type="RefSeq" id="WP_055730230.1">
    <property type="nucleotide sequence ID" value="NZ_LMAR01000071.1"/>
</dbReference>
<evidence type="ECO:0000313" key="2">
    <source>
        <dbReference type="EMBL" id="KQK28458.1"/>
    </source>
</evidence>
<feature type="signal peptide" evidence="1">
    <location>
        <begin position="1"/>
        <end position="26"/>
    </location>
</feature>
<comment type="caution">
    <text evidence="2">The sequence shown here is derived from an EMBL/GenBank/DDBJ whole genome shotgun (WGS) entry which is preliminary data.</text>
</comment>
<dbReference type="Proteomes" id="UP000051562">
    <property type="component" value="Unassembled WGS sequence"/>
</dbReference>
<keyword evidence="3" id="KW-1185">Reference proteome</keyword>
<reference evidence="2 3" key="1">
    <citation type="submission" date="2015-10" db="EMBL/GenBank/DDBJ databases">
        <title>Draft genome of Bosea thiooxidans.</title>
        <authorList>
            <person name="Wang X."/>
        </authorList>
    </citation>
    <scope>NUCLEOTIDE SEQUENCE [LARGE SCALE GENOMIC DNA]</scope>
    <source>
        <strain evidence="2 3">CGMCC 9174</strain>
    </source>
</reference>
<proteinExistence type="predicted"/>
<gene>
    <name evidence="2" type="ORF">ARD30_21780</name>
</gene>
<sequence>MGLQSVLFAAAGLLPFLAASTEIAQAHPSGLRLGAQEITQAVHGKLCTTPGGARFAFGADGHFAYDGLWQSSGSYVVADNSVVVTFDSGLRRAFAISVRDGLLYMERTRVSCSVGG</sequence>
<accession>A0A0Q3SSP3</accession>
<organism evidence="2 3">
    <name type="scientific">Bosea thiooxidans</name>
    <dbReference type="NCBI Taxonomy" id="53254"/>
    <lineage>
        <taxon>Bacteria</taxon>
        <taxon>Pseudomonadati</taxon>
        <taxon>Pseudomonadota</taxon>
        <taxon>Alphaproteobacteria</taxon>
        <taxon>Hyphomicrobiales</taxon>
        <taxon>Boseaceae</taxon>
        <taxon>Bosea</taxon>
    </lineage>
</organism>
<keyword evidence="1" id="KW-0732">Signal</keyword>
<protein>
    <submittedName>
        <fullName evidence="2">Uncharacterized protein</fullName>
    </submittedName>
</protein>
<feature type="chain" id="PRO_5006207596" evidence="1">
    <location>
        <begin position="27"/>
        <end position="116"/>
    </location>
</feature>
<evidence type="ECO:0000256" key="1">
    <source>
        <dbReference type="SAM" id="SignalP"/>
    </source>
</evidence>
<evidence type="ECO:0000313" key="3">
    <source>
        <dbReference type="Proteomes" id="UP000051562"/>
    </source>
</evidence>
<name>A0A0Q3SSP3_9HYPH</name>
<dbReference type="EMBL" id="LMAR01000071">
    <property type="protein sequence ID" value="KQK28458.1"/>
    <property type="molecule type" value="Genomic_DNA"/>
</dbReference>
<dbReference type="AlphaFoldDB" id="A0A0Q3SSP3"/>